<accession>A0A1Y5STH3</accession>
<dbReference type="RefSeq" id="WP_085892681.1">
    <property type="nucleotide sequence ID" value="NZ_FWFL01000006.1"/>
</dbReference>
<dbReference type="EMBL" id="FWFL01000006">
    <property type="protein sequence ID" value="SLN47748.1"/>
    <property type="molecule type" value="Genomic_DNA"/>
</dbReference>
<dbReference type="InterPro" id="IPR012902">
    <property type="entry name" value="N_methyl_site"/>
</dbReference>
<evidence type="ECO:0000256" key="1">
    <source>
        <dbReference type="ARBA" id="ARBA00004167"/>
    </source>
</evidence>
<evidence type="ECO:0000256" key="6">
    <source>
        <dbReference type="SAM" id="Phobius"/>
    </source>
</evidence>
<dbReference type="GO" id="GO:0016020">
    <property type="term" value="C:membrane"/>
    <property type="evidence" value="ECO:0007669"/>
    <property type="project" value="UniProtKB-SubCell"/>
</dbReference>
<dbReference type="GO" id="GO:0015628">
    <property type="term" value="P:protein secretion by the type II secretion system"/>
    <property type="evidence" value="ECO:0007669"/>
    <property type="project" value="InterPro"/>
</dbReference>
<evidence type="ECO:0000313" key="7">
    <source>
        <dbReference type="EMBL" id="SLN47748.1"/>
    </source>
</evidence>
<keyword evidence="2" id="KW-0488">Methylation</keyword>
<feature type="transmembrane region" description="Helical" evidence="6">
    <location>
        <begin position="12"/>
        <end position="35"/>
    </location>
</feature>
<dbReference type="Pfam" id="PF07963">
    <property type="entry name" value="N_methyl"/>
    <property type="match status" value="1"/>
</dbReference>
<reference evidence="7 8" key="1">
    <citation type="submission" date="2017-03" db="EMBL/GenBank/DDBJ databases">
        <authorList>
            <person name="Afonso C.L."/>
            <person name="Miller P.J."/>
            <person name="Scott M.A."/>
            <person name="Spackman E."/>
            <person name="Goraichik I."/>
            <person name="Dimitrov K.M."/>
            <person name="Suarez D.L."/>
            <person name="Swayne D.E."/>
        </authorList>
    </citation>
    <scope>NUCLEOTIDE SEQUENCE [LARGE SCALE GENOMIC DNA]</scope>
    <source>
        <strain evidence="7 8">CECT 8287</strain>
    </source>
</reference>
<evidence type="ECO:0000256" key="4">
    <source>
        <dbReference type="ARBA" id="ARBA00022989"/>
    </source>
</evidence>
<dbReference type="OrthoDB" id="7724270at2"/>
<proteinExistence type="predicted"/>
<dbReference type="InterPro" id="IPR045584">
    <property type="entry name" value="Pilin-like"/>
</dbReference>
<comment type="subcellular location">
    <subcellularLocation>
        <location evidence="1">Membrane</location>
        <topology evidence="1">Single-pass membrane protein</topology>
    </subcellularLocation>
</comment>
<keyword evidence="3 6" id="KW-0812">Transmembrane</keyword>
<dbReference type="AlphaFoldDB" id="A0A1Y5STH3"/>
<keyword evidence="5 6" id="KW-0472">Membrane</keyword>
<dbReference type="PRINTS" id="PR00885">
    <property type="entry name" value="BCTERIALGSPH"/>
</dbReference>
<evidence type="ECO:0000313" key="8">
    <source>
        <dbReference type="Proteomes" id="UP000193827"/>
    </source>
</evidence>
<dbReference type="PROSITE" id="PS00409">
    <property type="entry name" value="PROKAR_NTER_METHYL"/>
    <property type="match status" value="1"/>
</dbReference>
<dbReference type="SUPFAM" id="SSF54523">
    <property type="entry name" value="Pili subunits"/>
    <property type="match status" value="1"/>
</dbReference>
<dbReference type="NCBIfam" id="TIGR02532">
    <property type="entry name" value="IV_pilin_GFxxxE"/>
    <property type="match status" value="1"/>
</dbReference>
<keyword evidence="4 6" id="KW-1133">Transmembrane helix</keyword>
<gene>
    <name evidence="7" type="primary">gspH</name>
    <name evidence="7" type="ORF">PEL8287_02454</name>
</gene>
<sequence length="163" mass="17902">MDRRIAPADQGFTLLELVIVVAVVALLSITAVFSVGRSAGPSQSDTQRFKASYDRLRHAAIMSHKPRAMALRQKGFQELEYHFKDDGESPWQPVNKAQRYGGEVRFQGLKDPLSADFDEKELLPDVVFLPDGQATPFDVSFISAGLVTRCVGSGWSGLSCEGQ</sequence>
<dbReference type="Proteomes" id="UP000193827">
    <property type="component" value="Unassembled WGS sequence"/>
</dbReference>
<protein>
    <submittedName>
        <fullName evidence="7">Putative type II secretion system protein H</fullName>
    </submittedName>
</protein>
<evidence type="ECO:0000256" key="5">
    <source>
        <dbReference type="ARBA" id="ARBA00023136"/>
    </source>
</evidence>
<dbReference type="GO" id="GO:0015627">
    <property type="term" value="C:type II protein secretion system complex"/>
    <property type="evidence" value="ECO:0007669"/>
    <property type="project" value="InterPro"/>
</dbReference>
<organism evidence="7 8">
    <name type="scientific">Roseovarius litorisediminis</name>
    <dbReference type="NCBI Taxonomy" id="1312363"/>
    <lineage>
        <taxon>Bacteria</taxon>
        <taxon>Pseudomonadati</taxon>
        <taxon>Pseudomonadota</taxon>
        <taxon>Alphaproteobacteria</taxon>
        <taxon>Rhodobacterales</taxon>
        <taxon>Roseobacteraceae</taxon>
        <taxon>Roseovarius</taxon>
    </lineage>
</organism>
<evidence type="ECO:0000256" key="2">
    <source>
        <dbReference type="ARBA" id="ARBA00022481"/>
    </source>
</evidence>
<keyword evidence="8" id="KW-1185">Reference proteome</keyword>
<dbReference type="Gene3D" id="3.55.40.10">
    <property type="entry name" value="minor pseudopilin epsh domain"/>
    <property type="match status" value="1"/>
</dbReference>
<dbReference type="InterPro" id="IPR002416">
    <property type="entry name" value="T2SS_protein-GspH"/>
</dbReference>
<name>A0A1Y5STH3_9RHOB</name>
<evidence type="ECO:0000256" key="3">
    <source>
        <dbReference type="ARBA" id="ARBA00022692"/>
    </source>
</evidence>